<dbReference type="GO" id="GO:0005737">
    <property type="term" value="C:cytoplasm"/>
    <property type="evidence" value="ECO:0007669"/>
    <property type="project" value="TreeGrafter"/>
</dbReference>
<evidence type="ECO:0000256" key="5">
    <source>
        <dbReference type="ARBA" id="ARBA00022884"/>
    </source>
</evidence>
<evidence type="ECO:0000256" key="4">
    <source>
        <dbReference type="ARBA" id="ARBA00022842"/>
    </source>
</evidence>
<feature type="non-terminal residue" evidence="8">
    <location>
        <position position="305"/>
    </location>
</feature>
<evidence type="ECO:0000256" key="6">
    <source>
        <dbReference type="SAM" id="MobiDB-lite"/>
    </source>
</evidence>
<evidence type="ECO:0000313" key="8">
    <source>
        <dbReference type="EMBL" id="SVA47842.1"/>
    </source>
</evidence>
<dbReference type="InterPro" id="IPR019307">
    <property type="entry name" value="RNA-bd_AU-1/RNase_E/G"/>
</dbReference>
<dbReference type="GO" id="GO:0004540">
    <property type="term" value="F:RNA nuclease activity"/>
    <property type="evidence" value="ECO:0007669"/>
    <property type="project" value="InterPro"/>
</dbReference>
<dbReference type="PANTHER" id="PTHR30001:SF0">
    <property type="entry name" value="RIBONUCLEASE G"/>
    <property type="match status" value="1"/>
</dbReference>
<dbReference type="InterPro" id="IPR003029">
    <property type="entry name" value="S1_domain"/>
</dbReference>
<dbReference type="InterPro" id="IPR012340">
    <property type="entry name" value="NA-bd_OB-fold"/>
</dbReference>
<dbReference type="SUPFAM" id="SSF50249">
    <property type="entry name" value="Nucleic acid-binding proteins"/>
    <property type="match status" value="1"/>
</dbReference>
<keyword evidence="4" id="KW-0460">Magnesium</keyword>
<sequence>MSKEMIISSNSHETAVAILEDDLVTEVFIERERNRGTVGNIYKGRVSKVLPGMQSAFVDIGLERDAFLYVSEVHDTLEELERFDTSDDGDEKAEDSDPIDSGGETDGDVDGNVEPVATEAGHNADRHRDSEAKIEDLLEQGQEVLVQVVKEPLGTKGARITSHVSMPGRFLVFLPTVDHIGISRKIASREERSRLRRIVREFKSEHNFSGGVIVRTAAGGRSEEDILGDLSYFHQVWTGIRQRTESNPPPTVVYQEESLVAKLVRDFLTADYSAIRIDNAEEYGRVVKLVERIMPDLASRVRQYT</sequence>
<dbReference type="PROSITE" id="PS50126">
    <property type="entry name" value="S1"/>
    <property type="match status" value="1"/>
</dbReference>
<dbReference type="CDD" id="cd04453">
    <property type="entry name" value="S1_RNase_E"/>
    <property type="match status" value="1"/>
</dbReference>
<dbReference type="AlphaFoldDB" id="A0A381W5T7"/>
<reference evidence="8" key="1">
    <citation type="submission" date="2018-05" db="EMBL/GenBank/DDBJ databases">
        <authorList>
            <person name="Lanie J.A."/>
            <person name="Ng W.-L."/>
            <person name="Kazmierczak K.M."/>
            <person name="Andrzejewski T.M."/>
            <person name="Davidsen T.M."/>
            <person name="Wayne K.J."/>
            <person name="Tettelin H."/>
            <person name="Glass J.I."/>
            <person name="Rusch D."/>
            <person name="Podicherti R."/>
            <person name="Tsui H.-C.T."/>
            <person name="Winkler M.E."/>
        </authorList>
    </citation>
    <scope>NUCLEOTIDE SEQUENCE</scope>
</reference>
<organism evidence="8">
    <name type="scientific">marine metagenome</name>
    <dbReference type="NCBI Taxonomy" id="408172"/>
    <lineage>
        <taxon>unclassified sequences</taxon>
        <taxon>metagenomes</taxon>
        <taxon>ecological metagenomes</taxon>
    </lineage>
</organism>
<keyword evidence="3" id="KW-0378">Hydrolase</keyword>
<comment type="cofactor">
    <cofactor evidence="1">
        <name>Mg(2+)</name>
        <dbReference type="ChEBI" id="CHEBI:18420"/>
    </cofactor>
</comment>
<dbReference type="InterPro" id="IPR004659">
    <property type="entry name" value="RNase_E/G"/>
</dbReference>
<feature type="compositionally biased region" description="Acidic residues" evidence="6">
    <location>
        <begin position="86"/>
        <end position="111"/>
    </location>
</feature>
<accession>A0A381W5T7</accession>
<keyword evidence="2" id="KW-0479">Metal-binding</keyword>
<feature type="domain" description="S1 motif" evidence="7">
    <location>
        <begin position="39"/>
        <end position="91"/>
    </location>
</feature>
<gene>
    <name evidence="8" type="ORF">METZ01_LOCUS100696</name>
</gene>
<evidence type="ECO:0000259" key="7">
    <source>
        <dbReference type="PROSITE" id="PS50126"/>
    </source>
</evidence>
<dbReference type="GO" id="GO:0046872">
    <property type="term" value="F:metal ion binding"/>
    <property type="evidence" value="ECO:0007669"/>
    <property type="project" value="UniProtKB-KW"/>
</dbReference>
<proteinExistence type="predicted"/>
<dbReference type="Pfam" id="PF10150">
    <property type="entry name" value="RNase_E_G"/>
    <property type="match status" value="1"/>
</dbReference>
<dbReference type="EMBL" id="UINC01010782">
    <property type="protein sequence ID" value="SVA47842.1"/>
    <property type="molecule type" value="Genomic_DNA"/>
</dbReference>
<dbReference type="SMART" id="SM00316">
    <property type="entry name" value="S1"/>
    <property type="match status" value="1"/>
</dbReference>
<dbReference type="PANTHER" id="PTHR30001">
    <property type="entry name" value="RIBONUCLEASE"/>
    <property type="match status" value="1"/>
</dbReference>
<dbReference type="GO" id="GO:0006364">
    <property type="term" value="P:rRNA processing"/>
    <property type="evidence" value="ECO:0007669"/>
    <property type="project" value="TreeGrafter"/>
</dbReference>
<feature type="region of interest" description="Disordered" evidence="6">
    <location>
        <begin position="81"/>
        <end position="129"/>
    </location>
</feature>
<dbReference type="GO" id="GO:0003723">
    <property type="term" value="F:RNA binding"/>
    <property type="evidence" value="ECO:0007669"/>
    <property type="project" value="UniProtKB-KW"/>
</dbReference>
<protein>
    <recommendedName>
        <fullName evidence="7">S1 motif domain-containing protein</fullName>
    </recommendedName>
</protein>
<dbReference type="Gene3D" id="2.40.50.140">
    <property type="entry name" value="Nucleic acid-binding proteins"/>
    <property type="match status" value="1"/>
</dbReference>
<name>A0A381W5T7_9ZZZZ</name>
<dbReference type="GO" id="GO:0016787">
    <property type="term" value="F:hydrolase activity"/>
    <property type="evidence" value="ECO:0007669"/>
    <property type="project" value="UniProtKB-KW"/>
</dbReference>
<evidence type="ECO:0000256" key="1">
    <source>
        <dbReference type="ARBA" id="ARBA00001946"/>
    </source>
</evidence>
<evidence type="ECO:0000256" key="2">
    <source>
        <dbReference type="ARBA" id="ARBA00022723"/>
    </source>
</evidence>
<keyword evidence="5" id="KW-0694">RNA-binding</keyword>
<evidence type="ECO:0000256" key="3">
    <source>
        <dbReference type="ARBA" id="ARBA00022801"/>
    </source>
</evidence>